<keyword evidence="3 8" id="KW-0812">Transmembrane</keyword>
<dbReference type="PANTHER" id="PTHR10796">
    <property type="entry name" value="PATCHED-RELATED"/>
    <property type="match status" value="1"/>
</dbReference>
<evidence type="ECO:0000313" key="11">
    <source>
        <dbReference type="Proteomes" id="UP001620626"/>
    </source>
</evidence>
<keyword evidence="6" id="KW-0325">Glycoprotein</keyword>
<reference evidence="10 11" key="1">
    <citation type="submission" date="2024-10" db="EMBL/GenBank/DDBJ databases">
        <authorList>
            <person name="Kim D."/>
        </authorList>
    </citation>
    <scope>NUCLEOTIDE SEQUENCE [LARGE SCALE GENOMIC DNA]</scope>
    <source>
        <strain evidence="10">BH-2024</strain>
    </source>
</reference>
<feature type="domain" description="SSD" evidence="9">
    <location>
        <begin position="765"/>
        <end position="932"/>
    </location>
</feature>
<keyword evidence="4 8" id="KW-1133">Transmembrane helix</keyword>
<keyword evidence="11" id="KW-1185">Reference proteome</keyword>
<dbReference type="InterPro" id="IPR003392">
    <property type="entry name" value="PTHD_SSD"/>
</dbReference>
<feature type="domain" description="SSD" evidence="9">
    <location>
        <begin position="343"/>
        <end position="493"/>
    </location>
</feature>
<dbReference type="PANTHER" id="PTHR10796:SF181">
    <property type="entry name" value="SSD DOMAIN-CONTAINING PROTEIN"/>
    <property type="match status" value="1"/>
</dbReference>
<feature type="transmembrane region" description="Helical" evidence="8">
    <location>
        <begin position="465"/>
        <end position="493"/>
    </location>
</feature>
<comment type="similarity">
    <text evidence="2">Belongs to the patched family.</text>
</comment>
<feature type="transmembrane region" description="Helical" evidence="8">
    <location>
        <begin position="874"/>
        <end position="898"/>
    </location>
</feature>
<feature type="transmembrane region" description="Helical" evidence="8">
    <location>
        <begin position="26"/>
        <end position="44"/>
    </location>
</feature>
<protein>
    <recommendedName>
        <fullName evidence="9">SSD domain-containing protein</fullName>
    </recommendedName>
</protein>
<feature type="compositionally biased region" description="Polar residues" evidence="7">
    <location>
        <begin position="972"/>
        <end position="981"/>
    </location>
</feature>
<evidence type="ECO:0000256" key="8">
    <source>
        <dbReference type="SAM" id="Phobius"/>
    </source>
</evidence>
<dbReference type="SUPFAM" id="SSF82866">
    <property type="entry name" value="Multidrug efflux transporter AcrB transmembrane domain"/>
    <property type="match status" value="2"/>
</dbReference>
<feature type="region of interest" description="Disordered" evidence="7">
    <location>
        <begin position="961"/>
        <end position="981"/>
    </location>
</feature>
<dbReference type="GO" id="GO:0016020">
    <property type="term" value="C:membrane"/>
    <property type="evidence" value="ECO:0007669"/>
    <property type="project" value="UniProtKB-SubCell"/>
</dbReference>
<evidence type="ECO:0000256" key="1">
    <source>
        <dbReference type="ARBA" id="ARBA00004141"/>
    </source>
</evidence>
<keyword evidence="5 8" id="KW-0472">Membrane</keyword>
<dbReference type="InterPro" id="IPR051697">
    <property type="entry name" value="Patched_domain-protein"/>
</dbReference>
<feature type="transmembrane region" description="Helical" evidence="8">
    <location>
        <begin position="376"/>
        <end position="399"/>
    </location>
</feature>
<proteinExistence type="inferred from homology"/>
<dbReference type="EMBL" id="JBICBT010000672">
    <property type="protein sequence ID" value="KAL3105972.1"/>
    <property type="molecule type" value="Genomic_DNA"/>
</dbReference>
<feature type="compositionally biased region" description="Polar residues" evidence="7">
    <location>
        <begin position="856"/>
        <end position="865"/>
    </location>
</feature>
<feature type="region of interest" description="Disordered" evidence="7">
    <location>
        <begin position="846"/>
        <end position="865"/>
    </location>
</feature>
<sequence>MRLVCPQRSLSRCFSSHIRLVLLRPVPFVLLPLLSSTLFSLGLLRISDALLKDNLELYTPTNARARAELRELGDLFHINDSDPYDMRRMGYIIVTAVDKGDILKAATLKASVKLWSIVQAITIDENQSDPRSAARPIDYPSLCVRFPLPDSLDNAMSLLFDDTRHNRTIVPVEDELCVSNPLLELVKLLLDSSLKSQQILMDALTKNGAHTNGSISIDSSLAQLLNSLSLDALGSGVRGLLGGLTLEPETRKIAGAKALMLPYALKHGTEEEEANAEKWELKLAQFLDHFYSPHIKANWWTYETLAAESARDQRRLRHWLLPCFASVSLLSVLFCCCSSSVFSRPLLALSGVLSVALAISAGTGLLLLLRFPLTSVVLSMPFIIFSIGVDNVFILLAAWRSTSPFLSFEQRMAHTFGDAGVSITVSFSARETIDSFLINSRPFLITFLTDFLSFSVGCLTPFPSVQIFCLFCAVTLLFCYIYQMTLFAALMNFTCLREVQQRHCLTMRKMCRSSTKFGSSVFAVDKWSKYGVAPALRSSHNLALSRFFRSHYAPFLLNKFVQSLVLFLFGFYLLISAYGCLNVEIGLEPLDLLPDNSNGKKALLEAEQYFPDHAGHLHVWMHNLSRVNLGHRRLWLVLEKEIELYEHSEFTGAADSWLRVFLQFYHAKGQFTSNENFVPRLKNFLKMKTHRKYRRDIRFTNDGQSLEASRVAVRLRFVGFQNQSRAMHLFRLLAESSELPTGVYADFFQFAEQFDALLPGTVCSIAVAGFAVVMVSLLLIPEPISAFWVSFSTVSTNLGVLGLMPFLSIRLDFVSMVTIIMSIGFCVDFSAHLAYNYSRSDANDNEQHKQQKHLTAEQTRNSGRRNTVERMGNALYAVGTPICQSAATSILGVSFLAHTENYIFRSFFKTTVLVISLGLLHGLVILPVLLTLAHRKRSSGGANAENDRQQQITDCREEKWARTARDNRRRPNSANCSGTSAAEISAPFPPRADFFFPASSIFDQRHFAFAMTRTGPMLVSREAAPSLYSLNSTLSMGEREKQWNRVNELIN</sequence>
<dbReference type="PROSITE" id="PS50156">
    <property type="entry name" value="SSD"/>
    <property type="match status" value="2"/>
</dbReference>
<evidence type="ECO:0000256" key="3">
    <source>
        <dbReference type="ARBA" id="ARBA00022692"/>
    </source>
</evidence>
<dbReference type="AlphaFoldDB" id="A0ABD2KTE5"/>
<feature type="transmembrane region" description="Helical" evidence="8">
    <location>
        <begin position="910"/>
        <end position="933"/>
    </location>
</feature>
<evidence type="ECO:0000256" key="4">
    <source>
        <dbReference type="ARBA" id="ARBA00022989"/>
    </source>
</evidence>
<name>A0ABD2KTE5_9BILA</name>
<gene>
    <name evidence="10" type="ORF">niasHT_025029</name>
</gene>
<dbReference type="Proteomes" id="UP001620626">
    <property type="component" value="Unassembled WGS sequence"/>
</dbReference>
<evidence type="ECO:0000256" key="6">
    <source>
        <dbReference type="ARBA" id="ARBA00023180"/>
    </source>
</evidence>
<comment type="caution">
    <text evidence="10">The sequence shown here is derived from an EMBL/GenBank/DDBJ whole genome shotgun (WGS) entry which is preliminary data.</text>
</comment>
<feature type="region of interest" description="Disordered" evidence="7">
    <location>
        <begin position="937"/>
        <end position="956"/>
    </location>
</feature>
<feature type="transmembrane region" description="Helical" evidence="8">
    <location>
        <begin position="813"/>
        <end position="835"/>
    </location>
</feature>
<feature type="transmembrane region" description="Helical" evidence="8">
    <location>
        <begin position="787"/>
        <end position="807"/>
    </location>
</feature>
<evidence type="ECO:0000313" key="10">
    <source>
        <dbReference type="EMBL" id="KAL3105972.1"/>
    </source>
</evidence>
<feature type="transmembrane region" description="Helical" evidence="8">
    <location>
        <begin position="756"/>
        <end position="780"/>
    </location>
</feature>
<dbReference type="Pfam" id="PF02460">
    <property type="entry name" value="Patched"/>
    <property type="match status" value="2"/>
</dbReference>
<feature type="transmembrane region" description="Helical" evidence="8">
    <location>
        <begin position="556"/>
        <end position="575"/>
    </location>
</feature>
<evidence type="ECO:0000256" key="5">
    <source>
        <dbReference type="ARBA" id="ARBA00023136"/>
    </source>
</evidence>
<evidence type="ECO:0000259" key="9">
    <source>
        <dbReference type="PROSITE" id="PS50156"/>
    </source>
</evidence>
<organism evidence="10 11">
    <name type="scientific">Heterodera trifolii</name>
    <dbReference type="NCBI Taxonomy" id="157864"/>
    <lineage>
        <taxon>Eukaryota</taxon>
        <taxon>Metazoa</taxon>
        <taxon>Ecdysozoa</taxon>
        <taxon>Nematoda</taxon>
        <taxon>Chromadorea</taxon>
        <taxon>Rhabditida</taxon>
        <taxon>Tylenchina</taxon>
        <taxon>Tylenchomorpha</taxon>
        <taxon>Tylenchoidea</taxon>
        <taxon>Heteroderidae</taxon>
        <taxon>Heteroderinae</taxon>
        <taxon>Heterodera</taxon>
    </lineage>
</organism>
<feature type="transmembrane region" description="Helical" evidence="8">
    <location>
        <begin position="319"/>
        <end position="342"/>
    </location>
</feature>
<dbReference type="InterPro" id="IPR000731">
    <property type="entry name" value="SSD"/>
</dbReference>
<comment type="subcellular location">
    <subcellularLocation>
        <location evidence="1">Membrane</location>
        <topology evidence="1">Multi-pass membrane protein</topology>
    </subcellularLocation>
</comment>
<accession>A0ABD2KTE5</accession>
<feature type="transmembrane region" description="Helical" evidence="8">
    <location>
        <begin position="348"/>
        <end position="369"/>
    </location>
</feature>
<dbReference type="Gene3D" id="1.20.1640.10">
    <property type="entry name" value="Multidrug efflux transporter AcrB transmembrane domain"/>
    <property type="match status" value="2"/>
</dbReference>
<evidence type="ECO:0000256" key="7">
    <source>
        <dbReference type="SAM" id="MobiDB-lite"/>
    </source>
</evidence>
<evidence type="ECO:0000256" key="2">
    <source>
        <dbReference type="ARBA" id="ARBA00005585"/>
    </source>
</evidence>